<dbReference type="GO" id="GO:0012505">
    <property type="term" value="C:endomembrane system"/>
    <property type="evidence" value="ECO:0007669"/>
    <property type="project" value="UniProtKB-SubCell"/>
</dbReference>
<dbReference type="OrthoDB" id="9804184at2"/>
<comment type="caution">
    <text evidence="7">The sequence shown here is derived from an EMBL/GenBank/DDBJ whole genome shotgun (WGS) entry which is preliminary data.</text>
</comment>
<evidence type="ECO:0000313" key="7">
    <source>
        <dbReference type="EMBL" id="VCU09975.1"/>
    </source>
</evidence>
<feature type="transmembrane region" description="Helical" evidence="5">
    <location>
        <begin position="34"/>
        <end position="54"/>
    </location>
</feature>
<name>A0A447CXN8_9BRAD</name>
<evidence type="ECO:0000256" key="2">
    <source>
        <dbReference type="ARBA" id="ARBA00022692"/>
    </source>
</evidence>
<dbReference type="Proteomes" id="UP000289200">
    <property type="component" value="Unassembled WGS sequence"/>
</dbReference>
<organism evidence="7 8">
    <name type="scientific">Rhodoplanes serenus</name>
    <dbReference type="NCBI Taxonomy" id="200615"/>
    <lineage>
        <taxon>Bacteria</taxon>
        <taxon>Pseudomonadati</taxon>
        <taxon>Pseudomonadota</taxon>
        <taxon>Alphaproteobacteria</taxon>
        <taxon>Hyphomicrobiales</taxon>
        <taxon>Nitrobacteraceae</taxon>
        <taxon>Rhodoplanes</taxon>
    </lineage>
</organism>
<dbReference type="RefSeq" id="WP_129610539.1">
    <property type="nucleotide sequence ID" value="NZ_UWOC01000170.1"/>
</dbReference>
<sequence>MWHHIKARLIAWAQALKRDVAALWRAAGDPRVPWLAKALAVVIAGYALSPIDLIPDAVPVLGFLDDMILLPLGIALVVRLIPPAVMAEHRAAAAEAGRPACRAAAVVIVGLWGLSAIASLWLLWRAVAG</sequence>
<evidence type="ECO:0000256" key="4">
    <source>
        <dbReference type="ARBA" id="ARBA00023136"/>
    </source>
</evidence>
<feature type="domain" description="DUF1232" evidence="6">
    <location>
        <begin position="36"/>
        <end position="72"/>
    </location>
</feature>
<dbReference type="AlphaFoldDB" id="A0A447CXN8"/>
<dbReference type="Pfam" id="PF06803">
    <property type="entry name" value="DUF1232"/>
    <property type="match status" value="1"/>
</dbReference>
<gene>
    <name evidence="7" type="ORF">RHODGE_RHODGE_03632</name>
</gene>
<comment type="subcellular location">
    <subcellularLocation>
        <location evidence="1">Endomembrane system</location>
        <topology evidence="1">Multi-pass membrane protein</topology>
    </subcellularLocation>
</comment>
<evidence type="ECO:0000256" key="1">
    <source>
        <dbReference type="ARBA" id="ARBA00004127"/>
    </source>
</evidence>
<keyword evidence="3 5" id="KW-1133">Transmembrane helix</keyword>
<dbReference type="InterPro" id="IPR010652">
    <property type="entry name" value="DUF1232"/>
</dbReference>
<feature type="transmembrane region" description="Helical" evidence="5">
    <location>
        <begin position="103"/>
        <end position="124"/>
    </location>
</feature>
<protein>
    <recommendedName>
        <fullName evidence="6">DUF1232 domain-containing protein</fullName>
    </recommendedName>
</protein>
<feature type="transmembrane region" description="Helical" evidence="5">
    <location>
        <begin position="60"/>
        <end position="82"/>
    </location>
</feature>
<dbReference type="EMBL" id="UWOC01000170">
    <property type="protein sequence ID" value="VCU09975.1"/>
    <property type="molecule type" value="Genomic_DNA"/>
</dbReference>
<keyword evidence="2 5" id="KW-0812">Transmembrane</keyword>
<keyword evidence="4 5" id="KW-0472">Membrane</keyword>
<reference evidence="8" key="1">
    <citation type="submission" date="2018-10" db="EMBL/GenBank/DDBJ databases">
        <authorList>
            <person name="Peiro R."/>
            <person name="Begona"/>
            <person name="Cbmso G."/>
            <person name="Lopez M."/>
            <person name="Gonzalez S."/>
            <person name="Sacristan E."/>
            <person name="Castillo E."/>
        </authorList>
    </citation>
    <scope>NUCLEOTIDE SEQUENCE [LARGE SCALE GENOMIC DNA]</scope>
</reference>
<evidence type="ECO:0000256" key="3">
    <source>
        <dbReference type="ARBA" id="ARBA00022989"/>
    </source>
</evidence>
<keyword evidence="8" id="KW-1185">Reference proteome</keyword>
<proteinExistence type="predicted"/>
<accession>A0A447CXN8</accession>
<evidence type="ECO:0000313" key="8">
    <source>
        <dbReference type="Proteomes" id="UP000289200"/>
    </source>
</evidence>
<evidence type="ECO:0000259" key="6">
    <source>
        <dbReference type="Pfam" id="PF06803"/>
    </source>
</evidence>
<evidence type="ECO:0000256" key="5">
    <source>
        <dbReference type="SAM" id="Phobius"/>
    </source>
</evidence>